<evidence type="ECO:0000313" key="5">
    <source>
        <dbReference type="Proteomes" id="UP000317835"/>
    </source>
</evidence>
<organism evidence="4 5">
    <name type="scientific">Tautonia plasticadhaerens</name>
    <dbReference type="NCBI Taxonomy" id="2527974"/>
    <lineage>
        <taxon>Bacteria</taxon>
        <taxon>Pseudomonadati</taxon>
        <taxon>Planctomycetota</taxon>
        <taxon>Planctomycetia</taxon>
        <taxon>Isosphaerales</taxon>
        <taxon>Isosphaeraceae</taxon>
        <taxon>Tautonia</taxon>
    </lineage>
</organism>
<sequence length="202" mass="20236" precursor="true">MNRIFIVTALAVALLGLAGGAAADPIVFVATLSGPNEEPPNASPGTGRAVVTLDLDTDFLRIEASFEGLTAGTTVAHIHAPTAEAFAGTVGVAVQPGTLTGFPSGVTSGVYDNTLDLGDSANYTAGFLNNFGGGTAEGAAAALAGYLASGQAYFNIHTSDFPAGEIRGFFSPVPEPSSLLLGAVGASGLVVLLARRRRARSA</sequence>
<proteinExistence type="predicted"/>
<evidence type="ECO:0000259" key="3">
    <source>
        <dbReference type="PROSITE" id="PS50933"/>
    </source>
</evidence>
<dbReference type="EMBL" id="CP036426">
    <property type="protein sequence ID" value="QDV38844.1"/>
    <property type="molecule type" value="Genomic_DNA"/>
</dbReference>
<dbReference type="Pfam" id="PF07452">
    <property type="entry name" value="CHRD"/>
    <property type="match status" value="1"/>
</dbReference>
<dbReference type="InterPro" id="IPR013424">
    <property type="entry name" value="Ice-binding_C"/>
</dbReference>
<keyword evidence="2" id="KW-0732">Signal</keyword>
<evidence type="ECO:0000256" key="2">
    <source>
        <dbReference type="SAM" id="SignalP"/>
    </source>
</evidence>
<protein>
    <submittedName>
        <fullName evidence="4">CHRD domain protein</fullName>
    </submittedName>
</protein>
<evidence type="ECO:0000256" key="1">
    <source>
        <dbReference type="SAM" id="Phobius"/>
    </source>
</evidence>
<dbReference type="Pfam" id="PF07589">
    <property type="entry name" value="PEP-CTERM"/>
    <property type="match status" value="1"/>
</dbReference>
<dbReference type="RefSeq" id="WP_145277658.1">
    <property type="nucleotide sequence ID" value="NZ_CP036426.1"/>
</dbReference>
<keyword evidence="1" id="KW-0812">Transmembrane</keyword>
<gene>
    <name evidence="4" type="ORF">ElP_68020</name>
</gene>
<keyword evidence="5" id="KW-1185">Reference proteome</keyword>
<reference evidence="4 5" key="1">
    <citation type="submission" date="2019-02" db="EMBL/GenBank/DDBJ databases">
        <title>Deep-cultivation of Planctomycetes and their phenomic and genomic characterization uncovers novel biology.</title>
        <authorList>
            <person name="Wiegand S."/>
            <person name="Jogler M."/>
            <person name="Boedeker C."/>
            <person name="Pinto D."/>
            <person name="Vollmers J."/>
            <person name="Rivas-Marin E."/>
            <person name="Kohn T."/>
            <person name="Peeters S.H."/>
            <person name="Heuer A."/>
            <person name="Rast P."/>
            <person name="Oberbeckmann S."/>
            <person name="Bunk B."/>
            <person name="Jeske O."/>
            <person name="Meyerdierks A."/>
            <person name="Storesund J.E."/>
            <person name="Kallscheuer N."/>
            <person name="Luecker S."/>
            <person name="Lage O.M."/>
            <person name="Pohl T."/>
            <person name="Merkel B.J."/>
            <person name="Hornburger P."/>
            <person name="Mueller R.-W."/>
            <person name="Bruemmer F."/>
            <person name="Labrenz M."/>
            <person name="Spormann A.M."/>
            <person name="Op den Camp H."/>
            <person name="Overmann J."/>
            <person name="Amann R."/>
            <person name="Jetten M.S.M."/>
            <person name="Mascher T."/>
            <person name="Medema M.H."/>
            <person name="Devos D.P."/>
            <person name="Kaster A.-K."/>
            <person name="Ovreas L."/>
            <person name="Rohde M."/>
            <person name="Galperin M.Y."/>
            <person name="Jogler C."/>
        </authorList>
    </citation>
    <scope>NUCLEOTIDE SEQUENCE [LARGE SCALE GENOMIC DNA]</scope>
    <source>
        <strain evidence="4 5">ElP</strain>
    </source>
</reference>
<dbReference type="Proteomes" id="UP000317835">
    <property type="component" value="Chromosome"/>
</dbReference>
<accession>A0A518HDB0</accession>
<dbReference type="AlphaFoldDB" id="A0A518HDB0"/>
<dbReference type="KEGG" id="tpla:ElP_68020"/>
<feature type="signal peptide" evidence="2">
    <location>
        <begin position="1"/>
        <end position="23"/>
    </location>
</feature>
<feature type="chain" id="PRO_5022194295" evidence="2">
    <location>
        <begin position="24"/>
        <end position="202"/>
    </location>
</feature>
<feature type="transmembrane region" description="Helical" evidence="1">
    <location>
        <begin position="177"/>
        <end position="194"/>
    </location>
</feature>
<dbReference type="SMART" id="SM00754">
    <property type="entry name" value="CHRD"/>
    <property type="match status" value="1"/>
</dbReference>
<keyword evidence="1" id="KW-0472">Membrane</keyword>
<evidence type="ECO:0000313" key="4">
    <source>
        <dbReference type="EMBL" id="QDV38844.1"/>
    </source>
</evidence>
<dbReference type="InterPro" id="IPR010895">
    <property type="entry name" value="CHRD"/>
</dbReference>
<name>A0A518HDB0_9BACT</name>
<dbReference type="NCBIfam" id="TIGR02595">
    <property type="entry name" value="PEP_CTERM"/>
    <property type="match status" value="1"/>
</dbReference>
<feature type="domain" description="CHRD" evidence="3">
    <location>
        <begin position="24"/>
        <end position="175"/>
    </location>
</feature>
<dbReference type="OrthoDB" id="285422at2"/>
<dbReference type="PROSITE" id="PS50933">
    <property type="entry name" value="CHRD"/>
    <property type="match status" value="1"/>
</dbReference>
<keyword evidence="1" id="KW-1133">Transmembrane helix</keyword>